<organism evidence="1 2">
    <name type="scientific">Hafnia paralvei</name>
    <dbReference type="NCBI Taxonomy" id="546367"/>
    <lineage>
        <taxon>Bacteria</taxon>
        <taxon>Pseudomonadati</taxon>
        <taxon>Pseudomonadota</taxon>
        <taxon>Gammaproteobacteria</taxon>
        <taxon>Enterobacterales</taxon>
        <taxon>Hafniaceae</taxon>
        <taxon>Hafnia</taxon>
    </lineage>
</organism>
<evidence type="ECO:0000313" key="2">
    <source>
        <dbReference type="Proteomes" id="UP000218796"/>
    </source>
</evidence>
<keyword evidence="2" id="KW-1185">Reference proteome</keyword>
<protein>
    <submittedName>
        <fullName evidence="1">Uncharacterized protein</fullName>
    </submittedName>
</protein>
<accession>A0A2A2MHH1</accession>
<dbReference type="AlphaFoldDB" id="A0A2A2MHH1"/>
<dbReference type="EMBL" id="NQMS01000001">
    <property type="protein sequence ID" value="PAV98574.1"/>
    <property type="molecule type" value="Genomic_DNA"/>
</dbReference>
<evidence type="ECO:0000313" key="1">
    <source>
        <dbReference type="EMBL" id="PAV98574.1"/>
    </source>
</evidence>
<gene>
    <name evidence="1" type="ORF">CJD50_03640</name>
</gene>
<dbReference type="Proteomes" id="UP000218796">
    <property type="component" value="Unassembled WGS sequence"/>
</dbReference>
<reference evidence="1 2" key="1">
    <citation type="submission" date="2017-08" db="EMBL/GenBank/DDBJ databases">
        <title>Draft Genome Sequence of Hafnia alvei CITHA-6 Isolated from Raw Bovine Milk.</title>
        <authorList>
            <person name="Culligan E.P."/>
            <person name="Mcsweeney A."/>
            <person name="O'Doherty C."/>
            <person name="Gleeson E."/>
            <person name="O'Riordan D."/>
            <person name="Sleator R.D."/>
        </authorList>
    </citation>
    <scope>NUCLEOTIDE SEQUENCE [LARGE SCALE GENOMIC DNA]</scope>
    <source>
        <strain evidence="1 2">CITHA-6</strain>
    </source>
</reference>
<sequence>MKKPIPSNKLTLTRIQFIAELVLVSQCPPEDFHIAMEMISEMAKTDLKTPSAPELTEKTHSLPS</sequence>
<comment type="caution">
    <text evidence="1">The sequence shown here is derived from an EMBL/GenBank/DDBJ whole genome shotgun (WGS) entry which is preliminary data.</text>
</comment>
<dbReference type="OrthoDB" id="6491470at2"/>
<dbReference type="RefSeq" id="WP_095661474.1">
    <property type="nucleotide sequence ID" value="NZ_JBALHV010000004.1"/>
</dbReference>
<proteinExistence type="predicted"/>
<name>A0A2A2MHH1_9GAMM</name>